<protein>
    <submittedName>
        <fullName evidence="2">VOC family protein</fullName>
    </submittedName>
</protein>
<dbReference type="Gene3D" id="3.10.180.10">
    <property type="entry name" value="2,3-Dihydroxybiphenyl 1,2-Dioxygenase, domain 1"/>
    <property type="match status" value="1"/>
</dbReference>
<dbReference type="InterPro" id="IPR004360">
    <property type="entry name" value="Glyas_Fos-R_dOase_dom"/>
</dbReference>
<name>A0A975GYP9_9CAUL</name>
<dbReference type="AlphaFoldDB" id="A0A975GYP9"/>
<dbReference type="Pfam" id="PF00903">
    <property type="entry name" value="Glyoxalase"/>
    <property type="match status" value="1"/>
</dbReference>
<dbReference type="PROSITE" id="PS51819">
    <property type="entry name" value="VOC"/>
    <property type="match status" value="1"/>
</dbReference>
<feature type="domain" description="VOC" evidence="1">
    <location>
        <begin position="1"/>
        <end position="115"/>
    </location>
</feature>
<evidence type="ECO:0000313" key="3">
    <source>
        <dbReference type="Proteomes" id="UP000663918"/>
    </source>
</evidence>
<evidence type="ECO:0000259" key="1">
    <source>
        <dbReference type="PROSITE" id="PS51819"/>
    </source>
</evidence>
<reference evidence="2" key="1">
    <citation type="submission" date="2020-09" db="EMBL/GenBank/DDBJ databases">
        <title>Brevundimonas sp. LVF2 isolated from a puddle in Goettingen, Germany.</title>
        <authorList>
            <person name="Friedrich I."/>
            <person name="Klassen A."/>
            <person name="Hannes N."/>
            <person name="Schneider D."/>
            <person name="Hertel R."/>
            <person name="Daniel R."/>
        </authorList>
    </citation>
    <scope>NUCLEOTIDE SEQUENCE</scope>
    <source>
        <strain evidence="2">LVF2</strain>
    </source>
</reference>
<gene>
    <name evidence="2" type="ORF">IFJ75_02530</name>
</gene>
<dbReference type="EMBL" id="CP062222">
    <property type="protein sequence ID" value="QTC91825.1"/>
    <property type="molecule type" value="Genomic_DNA"/>
</dbReference>
<dbReference type="RefSeq" id="WP_207870999.1">
    <property type="nucleotide sequence ID" value="NZ_CP062222.1"/>
</dbReference>
<organism evidence="2 3">
    <name type="scientific">Brevundimonas goettingensis</name>
    <dbReference type="NCBI Taxonomy" id="2774190"/>
    <lineage>
        <taxon>Bacteria</taxon>
        <taxon>Pseudomonadati</taxon>
        <taxon>Pseudomonadota</taxon>
        <taxon>Alphaproteobacteria</taxon>
        <taxon>Caulobacterales</taxon>
        <taxon>Caulobacteraceae</taxon>
        <taxon>Brevundimonas</taxon>
    </lineage>
</organism>
<dbReference type="KEGG" id="bgoe:IFJ75_02530"/>
<evidence type="ECO:0000313" key="2">
    <source>
        <dbReference type="EMBL" id="QTC91825.1"/>
    </source>
</evidence>
<sequence>MTDWYSRPVLFVADIERSVAFYRGQLGFREDWRYDEGGERMIVQVSRQECELILSSQWPDKVGGGLVFVSLDLDLLSATRAEFERRGVEVTDGHWGYPLMIVTDPDGNQLYFPYPADDQTAV</sequence>
<dbReference type="InterPro" id="IPR029068">
    <property type="entry name" value="Glyas_Bleomycin-R_OHBP_Dase"/>
</dbReference>
<proteinExistence type="predicted"/>
<keyword evidence="3" id="KW-1185">Reference proteome</keyword>
<dbReference type="Proteomes" id="UP000663918">
    <property type="component" value="Chromosome"/>
</dbReference>
<dbReference type="SUPFAM" id="SSF54593">
    <property type="entry name" value="Glyoxalase/Bleomycin resistance protein/Dihydroxybiphenyl dioxygenase"/>
    <property type="match status" value="1"/>
</dbReference>
<accession>A0A975GYP9</accession>
<dbReference type="InterPro" id="IPR037523">
    <property type="entry name" value="VOC_core"/>
</dbReference>